<accession>A0A0X8G594</accession>
<evidence type="ECO:0008006" key="3">
    <source>
        <dbReference type="Google" id="ProtNLM"/>
    </source>
</evidence>
<dbReference type="Gene3D" id="3.40.30.10">
    <property type="entry name" value="Glutaredoxin"/>
    <property type="match status" value="1"/>
</dbReference>
<protein>
    <recommendedName>
        <fullName evidence="3">Thioredoxin domain-containing protein</fullName>
    </recommendedName>
</protein>
<dbReference type="OrthoDB" id="1146847at2"/>
<organism evidence="1 2">
    <name type="scientific">Lutibacter profundi</name>
    <dbReference type="NCBI Taxonomy" id="1622118"/>
    <lineage>
        <taxon>Bacteria</taxon>
        <taxon>Pseudomonadati</taxon>
        <taxon>Bacteroidota</taxon>
        <taxon>Flavobacteriia</taxon>
        <taxon>Flavobacteriales</taxon>
        <taxon>Flavobacteriaceae</taxon>
        <taxon>Lutibacter</taxon>
    </lineage>
</organism>
<gene>
    <name evidence="1" type="ORF">Lupro_03300</name>
</gene>
<dbReference type="PATRIC" id="fig|1622118.3.peg.700"/>
<keyword evidence="2" id="KW-1185">Reference proteome</keyword>
<dbReference type="EMBL" id="CP013355">
    <property type="protein sequence ID" value="AMC10336.1"/>
    <property type="molecule type" value="Genomic_DNA"/>
</dbReference>
<dbReference type="Proteomes" id="UP000059672">
    <property type="component" value="Chromosome"/>
</dbReference>
<dbReference type="PROSITE" id="PS51257">
    <property type="entry name" value="PROKAR_LIPOPROTEIN"/>
    <property type="match status" value="1"/>
</dbReference>
<reference evidence="1 2" key="2">
    <citation type="journal article" date="2016" name="Int. J. Syst. Evol. Microbiol.">
        <title>Lutibacter profundi sp. nov., isolated from a deep-sea hydrothermal system on the Arctic Mid-Ocean Ridge and emended description of the genus Lutibacter.</title>
        <authorList>
            <person name="Le Moine Bauer S."/>
            <person name="Roalkvam I."/>
            <person name="Steen I.H."/>
            <person name="Dahle H."/>
        </authorList>
    </citation>
    <scope>NUCLEOTIDE SEQUENCE [LARGE SCALE GENOMIC DNA]</scope>
    <source>
        <strain evidence="1 2">LP1</strain>
    </source>
</reference>
<evidence type="ECO:0000313" key="1">
    <source>
        <dbReference type="EMBL" id="AMC10336.1"/>
    </source>
</evidence>
<dbReference type="KEGG" id="lut:Lupro_03300"/>
<dbReference type="RefSeq" id="WP_068206240.1">
    <property type="nucleotide sequence ID" value="NZ_CP013355.1"/>
</dbReference>
<dbReference type="AlphaFoldDB" id="A0A0X8G594"/>
<proteinExistence type="predicted"/>
<dbReference type="STRING" id="1622118.Lupro_03300"/>
<sequence length="461" mass="54080">MKYFISIILFVLIFSCKTTEKDNPEIYFGGEIINPKSSYVLFLKDNEVIDTLPLDKNNRFFNKYKSLKEGLYTFIHGNEFQYIYLEPADSVLVRLNTWDFDESLVYSGKGSDKNEFLINLFLQNGKEEKEMYQYFSLSEANFQKKIDSLLTNRLKIYNDFSTTQTHISEDFKKLTTTAINFPLYRLKEIYPYFHKRAHNLDKFPEISAKFYNFRNNIDLNEKKLVSFYPYQNYIISYLYNLSYQLKEKDTTKNNITANILNATIKHVKAENFKNTLLKKIIINDFFKTKSTCSINNKALDIFLKNCSNPSFVKQVKSLVNDSEFVSNGKPLHNFEIVSTNNVKTTINNVIKGSNTVIYFWSTDFMSSDYLVNRIKYLENKYPTILFIGINMHPSLENIKTEPHLKLLDTSKQFKLTKDSYANKYLTSKYPRIIIVNSKGIVKNGFTYLDSNKLNLELNKLK</sequence>
<reference evidence="2" key="1">
    <citation type="submission" date="2015-12" db="EMBL/GenBank/DDBJ databases">
        <title>Complete genome sequence of Lutibacter profundus strain LP1.</title>
        <authorList>
            <person name="Wissuwa J."/>
            <person name="Le Moine Bauer S."/>
            <person name="Stokke R."/>
            <person name="Dahle H."/>
            <person name="Steen I.H."/>
        </authorList>
    </citation>
    <scope>NUCLEOTIDE SEQUENCE [LARGE SCALE GENOMIC DNA]</scope>
    <source>
        <strain evidence="2">LP1</strain>
    </source>
</reference>
<evidence type="ECO:0000313" key="2">
    <source>
        <dbReference type="Proteomes" id="UP000059672"/>
    </source>
</evidence>
<name>A0A0X8G594_9FLAO</name>